<accession>A0A9P6KSP8</accession>
<feature type="compositionally biased region" description="Polar residues" evidence="1">
    <location>
        <begin position="478"/>
        <end position="495"/>
    </location>
</feature>
<reference evidence="3" key="1">
    <citation type="journal article" date="2020" name="Mol. Plant Microbe Interact.">
        <title>Genome Sequence of the Biocontrol Agent Coniothyrium minitans strain Conio (IMI 134523).</title>
        <authorList>
            <person name="Patel D."/>
            <person name="Shittu T.A."/>
            <person name="Baroncelli R."/>
            <person name="Muthumeenakshi S."/>
            <person name="Osborne T.H."/>
            <person name="Janganan T.K."/>
            <person name="Sreenivasaprasad S."/>
        </authorList>
    </citation>
    <scope>NUCLEOTIDE SEQUENCE</scope>
    <source>
        <strain evidence="3">Conio</strain>
    </source>
</reference>
<evidence type="ECO:0000313" key="3">
    <source>
        <dbReference type="EMBL" id="KAF9736914.1"/>
    </source>
</evidence>
<evidence type="ECO:0000313" key="4">
    <source>
        <dbReference type="Proteomes" id="UP000756921"/>
    </source>
</evidence>
<keyword evidence="2" id="KW-0732">Signal</keyword>
<dbReference type="EMBL" id="WJXW01000004">
    <property type="protein sequence ID" value="KAF9736914.1"/>
    <property type="molecule type" value="Genomic_DNA"/>
</dbReference>
<proteinExistence type="predicted"/>
<comment type="caution">
    <text evidence="3">The sequence shown here is derived from an EMBL/GenBank/DDBJ whole genome shotgun (WGS) entry which is preliminary data.</text>
</comment>
<feature type="region of interest" description="Disordered" evidence="1">
    <location>
        <begin position="394"/>
        <end position="672"/>
    </location>
</feature>
<feature type="compositionally biased region" description="Polar residues" evidence="1">
    <location>
        <begin position="829"/>
        <end position="845"/>
    </location>
</feature>
<sequence>MVRLISLGLLVLPSIAAYRIPQPGVLPRQGVSNSSFAPSTSLSTQTATAGSSSNAATITTAPLPRVSASGNGTCPVTSYPGNFPDHPFATFTETCQSAQSRLVYDKFYYLTDSCLASYCEAQWDSTWESIGSASTTVWTTSIRTWFSGAFGTGSLSTVVVTQEYWTSTYTFPVDTASLVTLDAPCCGQCTLADPTIQLYFWPTATADPTPSVTGLPGNATAMVTGLPMVEGTYVDDSGFTFTSPSIYLAFTSLNAHNWCGPVGSDIYNTTVAFDPTEISTMFPQVTRATCTITGTSQDGKEYTTTGYDVTTRVPSQLKIADVAQDCSTIAGYYWFADNPSNAVGDAAGDPCHPVIALPTKIQELQPAWSDCLPVYGGFYDPPKTLKQGTALVPTTASETPEPTSEEKPSQVHPTSANPEPTQADPSPSDTPASTQDPTSQRPDPTQADSTSQGPIPSASQTPAPSDPQDPSVSRPAVTVQSTDPVPSPTQSQALSGPQPSVPANPQSSVPASPQSSAPANPQSSVPASPQSSAPANPQSPAPASPQSPAPASPQSSAPANSQDPAPSVQPQPSQSPSDTPQQASGPAQGSSTTITITPPPSSPTSPPRPSASAPVITLGPVPVPRPTDAVSAPNTPIPGISSPNAPAPSPSNANPQSPSPPEITLKPTVLRPATSGLPSGTVVIIGTQTLIPGGSITVGGSTTTLPNGRPSVSGGTQLVLDPQGSAVIVGGTSTVNLPPAEAATPGTAPPATQPVVVTVGETTLTADASTRFTIGGQTLTGGGSVTESGTTYLLTTDEGGSTVLVAGTAGASSVASARVSANASATVGAENTRSNAEQSTSSTAKETGAPGIVPSAPKNDSAAGRISGRWSLCMIALGVWAALMV</sequence>
<dbReference type="Proteomes" id="UP000756921">
    <property type="component" value="Unassembled WGS sequence"/>
</dbReference>
<feature type="chain" id="PRO_5040478898" evidence="2">
    <location>
        <begin position="18"/>
        <end position="885"/>
    </location>
</feature>
<feature type="compositionally biased region" description="Low complexity" evidence="1">
    <location>
        <begin position="552"/>
        <end position="596"/>
    </location>
</feature>
<feature type="signal peptide" evidence="2">
    <location>
        <begin position="1"/>
        <end position="17"/>
    </location>
</feature>
<feature type="compositionally biased region" description="Low complexity" evidence="1">
    <location>
        <begin position="497"/>
        <end position="536"/>
    </location>
</feature>
<dbReference type="OrthoDB" id="3944128at2759"/>
<evidence type="ECO:0000256" key="1">
    <source>
        <dbReference type="SAM" id="MobiDB-lite"/>
    </source>
</evidence>
<gene>
    <name evidence="3" type="ORF">PMIN01_04693</name>
</gene>
<feature type="region of interest" description="Disordered" evidence="1">
    <location>
        <begin position="825"/>
        <end position="863"/>
    </location>
</feature>
<feature type="compositionally biased region" description="Polar residues" evidence="1">
    <location>
        <begin position="411"/>
        <end position="471"/>
    </location>
</feature>
<protein>
    <submittedName>
        <fullName evidence="3">Uncharacterized protein</fullName>
    </submittedName>
</protein>
<organism evidence="3 4">
    <name type="scientific">Paraphaeosphaeria minitans</name>
    <dbReference type="NCBI Taxonomy" id="565426"/>
    <lineage>
        <taxon>Eukaryota</taxon>
        <taxon>Fungi</taxon>
        <taxon>Dikarya</taxon>
        <taxon>Ascomycota</taxon>
        <taxon>Pezizomycotina</taxon>
        <taxon>Dothideomycetes</taxon>
        <taxon>Pleosporomycetidae</taxon>
        <taxon>Pleosporales</taxon>
        <taxon>Massarineae</taxon>
        <taxon>Didymosphaeriaceae</taxon>
        <taxon>Paraphaeosphaeria</taxon>
    </lineage>
</organism>
<dbReference type="AlphaFoldDB" id="A0A9P6KSP8"/>
<keyword evidence="4" id="KW-1185">Reference proteome</keyword>
<feature type="compositionally biased region" description="Pro residues" evidence="1">
    <location>
        <begin position="597"/>
        <end position="609"/>
    </location>
</feature>
<name>A0A9P6KSP8_9PLEO</name>
<evidence type="ECO:0000256" key="2">
    <source>
        <dbReference type="SAM" id="SignalP"/>
    </source>
</evidence>
<feature type="compositionally biased region" description="Pro residues" evidence="1">
    <location>
        <begin position="537"/>
        <end position="551"/>
    </location>
</feature>